<dbReference type="KEGG" id="cwa:CwatDRAFT_1322"/>
<dbReference type="RefSeq" id="WP_007308037.1">
    <property type="nucleotide sequence ID" value="NZ_AADV02000173.1"/>
</dbReference>
<comment type="caution">
    <text evidence="14">The sequence shown here is derived from an EMBL/GenBank/DDBJ whole genome shotgun (WGS) entry which is preliminary data.</text>
</comment>
<evidence type="ECO:0000256" key="9">
    <source>
        <dbReference type="ARBA" id="ARBA00023014"/>
    </source>
</evidence>
<keyword evidence="4 12" id="KW-0432">Leucine biosynthesis</keyword>
<dbReference type="InterPro" id="IPR018136">
    <property type="entry name" value="Aconitase_4Fe-4S_BS"/>
</dbReference>
<dbReference type="HAMAP" id="MF_01026">
    <property type="entry name" value="LeuC_type1"/>
    <property type="match status" value="1"/>
</dbReference>
<dbReference type="InterPro" id="IPR033941">
    <property type="entry name" value="IPMI_cat"/>
</dbReference>
<evidence type="ECO:0000256" key="5">
    <source>
        <dbReference type="ARBA" id="ARBA00022485"/>
    </source>
</evidence>
<accession>Q4BW83</accession>
<feature type="binding site" evidence="12">
    <location>
        <position position="347"/>
    </location>
    <ligand>
        <name>[4Fe-4S] cluster</name>
        <dbReference type="ChEBI" id="CHEBI:49883"/>
    </ligand>
</feature>
<dbReference type="GO" id="GO:0046872">
    <property type="term" value="F:metal ion binding"/>
    <property type="evidence" value="ECO:0007669"/>
    <property type="project" value="UniProtKB-KW"/>
</dbReference>
<comment type="similarity">
    <text evidence="12">Belongs to the aconitase/IPM isomerase family. LeuC type 1 subfamily.</text>
</comment>
<name>Q4BW83_CROWT</name>
<dbReference type="SUPFAM" id="SSF53732">
    <property type="entry name" value="Aconitase iron-sulfur domain"/>
    <property type="match status" value="1"/>
</dbReference>
<keyword evidence="7 12" id="KW-0479">Metal-binding</keyword>
<dbReference type="NCBIfam" id="NF004016">
    <property type="entry name" value="PRK05478.1"/>
    <property type="match status" value="1"/>
</dbReference>
<keyword evidence="10 12" id="KW-0456">Lyase</keyword>
<organism evidence="14 15">
    <name type="scientific">Crocosphaera watsonii WH 8501</name>
    <dbReference type="NCBI Taxonomy" id="165597"/>
    <lineage>
        <taxon>Bacteria</taxon>
        <taxon>Bacillati</taxon>
        <taxon>Cyanobacteriota</taxon>
        <taxon>Cyanophyceae</taxon>
        <taxon>Oscillatoriophycideae</taxon>
        <taxon>Chroococcales</taxon>
        <taxon>Aphanothecaceae</taxon>
        <taxon>Crocosphaera</taxon>
    </lineage>
</organism>
<dbReference type="PRINTS" id="PR00415">
    <property type="entry name" value="ACONITASE"/>
</dbReference>
<dbReference type="Gene3D" id="3.30.499.10">
    <property type="entry name" value="Aconitase, domain 3"/>
    <property type="match status" value="2"/>
</dbReference>
<dbReference type="GO" id="GO:0009098">
    <property type="term" value="P:L-leucine biosynthetic process"/>
    <property type="evidence" value="ECO:0007669"/>
    <property type="project" value="UniProtKB-UniRule"/>
</dbReference>
<dbReference type="NCBIfam" id="NF009116">
    <property type="entry name" value="PRK12466.1"/>
    <property type="match status" value="1"/>
</dbReference>
<dbReference type="Proteomes" id="UP000003922">
    <property type="component" value="Unassembled WGS sequence"/>
</dbReference>
<evidence type="ECO:0000256" key="12">
    <source>
        <dbReference type="HAMAP-Rule" id="MF_01026"/>
    </source>
</evidence>
<evidence type="ECO:0000256" key="2">
    <source>
        <dbReference type="ARBA" id="ARBA00002695"/>
    </source>
</evidence>
<evidence type="ECO:0000313" key="15">
    <source>
        <dbReference type="Proteomes" id="UP000003922"/>
    </source>
</evidence>
<dbReference type="UniPathway" id="UPA00048">
    <property type="reaction ID" value="UER00071"/>
</dbReference>
<dbReference type="GO" id="GO:0051539">
    <property type="term" value="F:4 iron, 4 sulfur cluster binding"/>
    <property type="evidence" value="ECO:0007669"/>
    <property type="project" value="UniProtKB-KW"/>
</dbReference>
<reference evidence="14" key="2">
    <citation type="submission" date="2005-06" db="EMBL/GenBank/DDBJ databases">
        <title>Sequencing of the draft genome and assembly of Crocosphaera watsonii WH 8501.</title>
        <authorList>
            <consortium name="US DOE Joint Genome Institute (JGI-PGF)"/>
            <person name="Copeland A."/>
            <person name="Lucas S."/>
            <person name="Lapidus A."/>
            <person name="Barry K."/>
            <person name="Detter C."/>
            <person name="Glavina T."/>
            <person name="Hammon N."/>
            <person name="Israni S."/>
            <person name="Pitluck S."/>
            <person name="Richardson P."/>
        </authorList>
    </citation>
    <scope>NUCLEOTIDE SEQUENCE [LARGE SCALE GENOMIC DNA]</scope>
    <source>
        <strain evidence="14">WH 8501</strain>
    </source>
</reference>
<comment type="catalytic activity">
    <reaction evidence="1 12">
        <text>(2R,3S)-3-isopropylmalate = (2S)-2-isopropylmalate</text>
        <dbReference type="Rhea" id="RHEA:32287"/>
        <dbReference type="ChEBI" id="CHEBI:1178"/>
        <dbReference type="ChEBI" id="CHEBI:35121"/>
        <dbReference type="EC" id="4.2.1.33"/>
    </reaction>
</comment>
<keyword evidence="5 12" id="KW-0004">4Fe-4S</keyword>
<dbReference type="EC" id="4.2.1.33" evidence="12"/>
<keyword evidence="11 12" id="KW-0100">Branched-chain amino acid biosynthesis</keyword>
<sequence length="467" mass="50350">MSKGTLFDKVWDTHTVQILPSGQTQLFIGLHLIHEVTSPQAFAMLRERGLKVMYPDRTVATVDHIVPTENQARPFVDTLAEEMIQALENSTKDNGIRFYNIGSGSQGVVHVIAPEQGLTQPGMTIACGDSHTSTHGAFGAIAFGIGTSQVRDVLASQTLALSKLKVRKIEVNGKLQPGVYAKDVVLHIIRKLGVKGGVGYAYEYAGTTFTNMSMEERMTVCNMAIEGGARCGYINPDDVTFDYLKGRDFAPTGEKWEKAVSWWRGMASDADAEYDDIVTFDAAEIEPTVTWGITPGQGIGISEPVPTPDSLPEGDRAIAQEAYSYMQLSPGSPIKGTKVDVCFIGSCTNGRISDLREAAKFAQGHHVANGVKAFVVPGSERVKVQAETEGLDKIFVEAGFEWREAGCSMCLAMNPDKLQGDQISASSSNRNFKGRQGSSTGRTLLMSPAMVVAAAVNGQVSDVRELS</sequence>
<evidence type="ECO:0000256" key="10">
    <source>
        <dbReference type="ARBA" id="ARBA00023239"/>
    </source>
</evidence>
<keyword evidence="15" id="KW-1185">Reference proteome</keyword>
<feature type="binding site" evidence="12">
    <location>
        <position position="407"/>
    </location>
    <ligand>
        <name>[4Fe-4S] cluster</name>
        <dbReference type="ChEBI" id="CHEBI:49883"/>
    </ligand>
</feature>
<keyword evidence="6 12" id="KW-0028">Amino-acid biosynthesis</keyword>
<evidence type="ECO:0000256" key="7">
    <source>
        <dbReference type="ARBA" id="ARBA00022723"/>
    </source>
</evidence>
<dbReference type="NCBIfam" id="TIGR00170">
    <property type="entry name" value="leuC"/>
    <property type="match status" value="1"/>
</dbReference>
<evidence type="ECO:0000256" key="8">
    <source>
        <dbReference type="ARBA" id="ARBA00023004"/>
    </source>
</evidence>
<dbReference type="InterPro" id="IPR036008">
    <property type="entry name" value="Aconitase_4Fe-4S_dom"/>
</dbReference>
<evidence type="ECO:0000259" key="13">
    <source>
        <dbReference type="Pfam" id="PF00330"/>
    </source>
</evidence>
<dbReference type="EMBL" id="AADV02000173">
    <property type="protein sequence ID" value="EAM48167.1"/>
    <property type="molecule type" value="Genomic_DNA"/>
</dbReference>
<evidence type="ECO:0000256" key="1">
    <source>
        <dbReference type="ARBA" id="ARBA00000491"/>
    </source>
</evidence>
<reference evidence="14" key="3">
    <citation type="submission" date="2016-12" db="EMBL/GenBank/DDBJ databases">
        <title>Annotation of the draft genome assembly of Crocosphaera watsonii WH 8501.</title>
        <authorList>
            <consortium name="US DOE Joint Genome Institute (JGI-ORNL)"/>
            <person name="Larimer F."/>
            <person name="Land M."/>
        </authorList>
    </citation>
    <scope>NUCLEOTIDE SEQUENCE</scope>
    <source>
        <strain evidence="14">WH 8501</strain>
    </source>
</reference>
<comment type="subunit">
    <text evidence="12">Heterodimer of LeuC and LeuD.</text>
</comment>
<proteinExistence type="inferred from homology"/>
<dbReference type="InterPro" id="IPR015931">
    <property type="entry name" value="Acnase/IPM_dHydase_lsu_aba_1/3"/>
</dbReference>
<feature type="binding site" evidence="12">
    <location>
        <position position="410"/>
    </location>
    <ligand>
        <name>[4Fe-4S] cluster</name>
        <dbReference type="ChEBI" id="CHEBI:49883"/>
    </ligand>
</feature>
<evidence type="ECO:0000313" key="14">
    <source>
        <dbReference type="EMBL" id="EAM48167.1"/>
    </source>
</evidence>
<keyword evidence="9 12" id="KW-0411">Iron-sulfur</keyword>
<evidence type="ECO:0000256" key="6">
    <source>
        <dbReference type="ARBA" id="ARBA00022605"/>
    </source>
</evidence>
<feature type="domain" description="Aconitase/3-isopropylmalate dehydratase large subunit alpha/beta/alpha" evidence="13">
    <location>
        <begin position="8"/>
        <end position="458"/>
    </location>
</feature>
<reference evidence="14" key="1">
    <citation type="submission" date="2004-02" db="EMBL/GenBank/DDBJ databases">
        <authorList>
            <consortium name="DOE Joint Genome Institute"/>
        </authorList>
    </citation>
    <scope>NUCLEOTIDE SEQUENCE [LARGE SCALE GENOMIC DNA]</scope>
    <source>
        <strain evidence="14">WH 8501</strain>
    </source>
</reference>
<dbReference type="GO" id="GO:0003861">
    <property type="term" value="F:3-isopropylmalate dehydratase activity"/>
    <property type="evidence" value="ECO:0007669"/>
    <property type="project" value="UniProtKB-UniRule"/>
</dbReference>
<evidence type="ECO:0000256" key="3">
    <source>
        <dbReference type="ARBA" id="ARBA00004729"/>
    </source>
</evidence>
<dbReference type="InterPro" id="IPR050067">
    <property type="entry name" value="IPM_dehydratase_rel_enz"/>
</dbReference>
<dbReference type="Pfam" id="PF00330">
    <property type="entry name" value="Aconitase"/>
    <property type="match status" value="1"/>
</dbReference>
<comment type="pathway">
    <text evidence="3 12">Amino-acid biosynthesis; L-leucine biosynthesis; L-leucine from 3-methyl-2-oxobutanoate: step 2/4.</text>
</comment>
<dbReference type="PROSITE" id="PS01244">
    <property type="entry name" value="ACONITASE_2"/>
    <property type="match status" value="1"/>
</dbReference>
<protein>
    <recommendedName>
        <fullName evidence="12">3-isopropylmalate dehydratase large subunit</fullName>
        <ecNumber evidence="12">4.2.1.33</ecNumber>
    </recommendedName>
    <alternativeName>
        <fullName evidence="12">Alpha-IPM isomerase</fullName>
        <shortName evidence="12">IPMI</shortName>
    </alternativeName>
    <alternativeName>
        <fullName evidence="12">Isopropylmalate isomerase</fullName>
    </alternativeName>
</protein>
<evidence type="ECO:0000256" key="4">
    <source>
        <dbReference type="ARBA" id="ARBA00022430"/>
    </source>
</evidence>
<keyword evidence="8 12" id="KW-0408">Iron</keyword>
<dbReference type="PANTHER" id="PTHR43822:SF9">
    <property type="entry name" value="3-ISOPROPYLMALATE DEHYDRATASE"/>
    <property type="match status" value="1"/>
</dbReference>
<comment type="cofactor">
    <cofactor evidence="12">
        <name>[4Fe-4S] cluster</name>
        <dbReference type="ChEBI" id="CHEBI:49883"/>
    </cofactor>
    <text evidence="12">Binds 1 [4Fe-4S] cluster per subunit.</text>
</comment>
<dbReference type="AlphaFoldDB" id="Q4BW83"/>
<comment type="function">
    <text evidence="2 12">Catalyzes the isomerization between 2-isopropylmalate and 3-isopropylmalate, via the formation of 2-isopropylmaleate.</text>
</comment>
<dbReference type="CDD" id="cd01583">
    <property type="entry name" value="IPMI"/>
    <property type="match status" value="1"/>
</dbReference>
<dbReference type="PROSITE" id="PS00450">
    <property type="entry name" value="ACONITASE_1"/>
    <property type="match status" value="1"/>
</dbReference>
<dbReference type="PANTHER" id="PTHR43822">
    <property type="entry name" value="HOMOACONITASE, MITOCHONDRIAL-RELATED"/>
    <property type="match status" value="1"/>
</dbReference>
<evidence type="ECO:0000256" key="11">
    <source>
        <dbReference type="ARBA" id="ARBA00023304"/>
    </source>
</evidence>
<dbReference type="OrthoDB" id="9802769at2"/>
<dbReference type="InterPro" id="IPR001030">
    <property type="entry name" value="Acoase/IPM_deHydtase_lsu_aba"/>
</dbReference>
<gene>
    <name evidence="12" type="primary">leuC</name>
    <name evidence="14" type="ORF">CwatDRAFT_1322</name>
</gene>
<dbReference type="InterPro" id="IPR004430">
    <property type="entry name" value="3-IsopropMal_deHydase_lsu"/>
</dbReference>